<dbReference type="Pfam" id="PF12900">
    <property type="entry name" value="Pyridox_ox_2"/>
    <property type="match status" value="1"/>
</dbReference>
<gene>
    <name evidence="1" type="ORF">IAA31_08190</name>
</gene>
<proteinExistence type="predicted"/>
<accession>A0A9E2KPY3</accession>
<dbReference type="Gene3D" id="2.30.110.10">
    <property type="entry name" value="Electron Transport, Fmn-binding Protein, Chain A"/>
    <property type="match status" value="1"/>
</dbReference>
<organism evidence="1 2">
    <name type="scientific">Candidatus Anaerobiospirillum merdipullorum</name>
    <dbReference type="NCBI Taxonomy" id="2838450"/>
    <lineage>
        <taxon>Bacteria</taxon>
        <taxon>Pseudomonadati</taxon>
        <taxon>Pseudomonadota</taxon>
        <taxon>Gammaproteobacteria</taxon>
        <taxon>Aeromonadales</taxon>
        <taxon>Succinivibrionaceae</taxon>
        <taxon>Anaerobiospirillum</taxon>
    </lineage>
</organism>
<reference evidence="1" key="2">
    <citation type="submission" date="2021-04" db="EMBL/GenBank/DDBJ databases">
        <authorList>
            <person name="Gilroy R."/>
        </authorList>
    </citation>
    <scope>NUCLEOTIDE SEQUENCE</scope>
    <source>
        <strain evidence="1">687</strain>
    </source>
</reference>
<evidence type="ECO:0000313" key="2">
    <source>
        <dbReference type="Proteomes" id="UP000824150"/>
    </source>
</evidence>
<dbReference type="PANTHER" id="PTHR34071">
    <property type="entry name" value="5-NITROIMIDAZOLE ANTIBIOTICS RESISTANCE PROTEIN, NIMA-FAMILY-RELATED PROTEIN-RELATED"/>
    <property type="match status" value="1"/>
</dbReference>
<sequence length="170" mass="18964">MFSLVKMRRSARSCNDLTAVTQAFYTGQVMTLALNDKPYPYAVPVNYAPLELDNELYLIFHGAQAGRRYTLLQQQPQVGFSIILDYKLGLKDSACASTCFYRSLCGDGIVHRFEGERALLALQTLMTHLGSTIDKERMQAQLRQGMRQVNCCALQVVHAGLKSNPACVSH</sequence>
<dbReference type="InterPro" id="IPR024747">
    <property type="entry name" value="Pyridox_Oxase-rel"/>
</dbReference>
<dbReference type="Proteomes" id="UP000824150">
    <property type="component" value="Unassembled WGS sequence"/>
</dbReference>
<name>A0A9E2KPY3_9GAMM</name>
<dbReference type="PANTHER" id="PTHR34071:SF2">
    <property type="entry name" value="FLAVIN-NUCLEOTIDE-BINDING PROTEIN"/>
    <property type="match status" value="1"/>
</dbReference>
<dbReference type="SUPFAM" id="SSF50475">
    <property type="entry name" value="FMN-binding split barrel"/>
    <property type="match status" value="1"/>
</dbReference>
<comment type="caution">
    <text evidence="1">The sequence shown here is derived from an EMBL/GenBank/DDBJ whole genome shotgun (WGS) entry which is preliminary data.</text>
</comment>
<protein>
    <submittedName>
        <fullName evidence="1">Pyridoxamine 5'-phosphate oxidase family protein</fullName>
    </submittedName>
</protein>
<reference evidence="1" key="1">
    <citation type="journal article" date="2021" name="PeerJ">
        <title>Extensive microbial diversity within the chicken gut microbiome revealed by metagenomics and culture.</title>
        <authorList>
            <person name="Gilroy R."/>
            <person name="Ravi A."/>
            <person name="Getino M."/>
            <person name="Pursley I."/>
            <person name="Horton D.L."/>
            <person name="Alikhan N.F."/>
            <person name="Baker D."/>
            <person name="Gharbi K."/>
            <person name="Hall N."/>
            <person name="Watson M."/>
            <person name="Adriaenssens E.M."/>
            <person name="Foster-Nyarko E."/>
            <person name="Jarju S."/>
            <person name="Secka A."/>
            <person name="Antonio M."/>
            <person name="Oren A."/>
            <person name="Chaudhuri R.R."/>
            <person name="La Ragione R."/>
            <person name="Hildebrand F."/>
            <person name="Pallen M.J."/>
        </authorList>
    </citation>
    <scope>NUCLEOTIDE SEQUENCE</scope>
    <source>
        <strain evidence="1">687</strain>
    </source>
</reference>
<dbReference type="InterPro" id="IPR012349">
    <property type="entry name" value="Split_barrel_FMN-bd"/>
</dbReference>
<evidence type="ECO:0000313" key="1">
    <source>
        <dbReference type="EMBL" id="MBU3827446.1"/>
    </source>
</evidence>
<dbReference type="AlphaFoldDB" id="A0A9E2KPY3"/>
<dbReference type="EMBL" id="JAHLFG010000089">
    <property type="protein sequence ID" value="MBU3827446.1"/>
    <property type="molecule type" value="Genomic_DNA"/>
</dbReference>